<evidence type="ECO:0000313" key="2">
    <source>
        <dbReference type="EMBL" id="CCA74353.1"/>
    </source>
</evidence>
<evidence type="ECO:0000256" key="1">
    <source>
        <dbReference type="SAM" id="SignalP"/>
    </source>
</evidence>
<feature type="chain" id="PRO_5003469109" description="CBM1 domain-containing protein" evidence="1">
    <location>
        <begin position="21"/>
        <end position="65"/>
    </location>
</feature>
<dbReference type="InParanoid" id="G4TSR0"/>
<dbReference type="HOGENOM" id="CLU_2850534_0_0_1"/>
<dbReference type="EMBL" id="CAFZ01000305">
    <property type="protein sequence ID" value="CCA74353.1"/>
    <property type="molecule type" value="Genomic_DNA"/>
</dbReference>
<gene>
    <name evidence="2" type="ORF">PIIN_08306</name>
</gene>
<organism evidence="2 3">
    <name type="scientific">Serendipita indica (strain DSM 11827)</name>
    <name type="common">Root endophyte fungus</name>
    <name type="synonym">Piriformospora indica</name>
    <dbReference type="NCBI Taxonomy" id="1109443"/>
    <lineage>
        <taxon>Eukaryota</taxon>
        <taxon>Fungi</taxon>
        <taxon>Dikarya</taxon>
        <taxon>Basidiomycota</taxon>
        <taxon>Agaricomycotina</taxon>
        <taxon>Agaricomycetes</taxon>
        <taxon>Sebacinales</taxon>
        <taxon>Serendipitaceae</taxon>
        <taxon>Serendipita</taxon>
    </lineage>
</organism>
<evidence type="ECO:0000313" key="3">
    <source>
        <dbReference type="Proteomes" id="UP000007148"/>
    </source>
</evidence>
<evidence type="ECO:0008006" key="4">
    <source>
        <dbReference type="Google" id="ProtNLM"/>
    </source>
</evidence>
<name>G4TSR0_SERID</name>
<sequence length="65" mass="7013">MKLLATIIILAAITTSPVSAVNIICGPWSEVVCPTGFYCKHENASYWHCVKLPTTATKTAVSTLF</sequence>
<keyword evidence="3" id="KW-1185">Reference proteome</keyword>
<reference evidence="2 3" key="1">
    <citation type="journal article" date="2011" name="PLoS Pathog.">
        <title>Endophytic Life Strategies Decoded by Genome and Transcriptome Analyses of the Mutualistic Root Symbiont Piriformospora indica.</title>
        <authorList>
            <person name="Zuccaro A."/>
            <person name="Lahrmann U."/>
            <person name="Guldener U."/>
            <person name="Langen G."/>
            <person name="Pfiffi S."/>
            <person name="Biedenkopf D."/>
            <person name="Wong P."/>
            <person name="Samans B."/>
            <person name="Grimm C."/>
            <person name="Basiewicz M."/>
            <person name="Murat C."/>
            <person name="Martin F."/>
            <person name="Kogel K.H."/>
        </authorList>
    </citation>
    <scope>NUCLEOTIDE SEQUENCE [LARGE SCALE GENOMIC DNA]</scope>
    <source>
        <strain evidence="2 3">DSM 11827</strain>
    </source>
</reference>
<accession>G4TSR0</accession>
<keyword evidence="1" id="KW-0732">Signal</keyword>
<dbReference type="AlphaFoldDB" id="G4TSR0"/>
<protein>
    <recommendedName>
        <fullName evidence="4">CBM1 domain-containing protein</fullName>
    </recommendedName>
</protein>
<feature type="signal peptide" evidence="1">
    <location>
        <begin position="1"/>
        <end position="20"/>
    </location>
</feature>
<dbReference type="Proteomes" id="UP000007148">
    <property type="component" value="Unassembled WGS sequence"/>
</dbReference>
<comment type="caution">
    <text evidence="2">The sequence shown here is derived from an EMBL/GenBank/DDBJ whole genome shotgun (WGS) entry which is preliminary data.</text>
</comment>
<proteinExistence type="predicted"/>